<dbReference type="EMBL" id="JBHUCM010000040">
    <property type="protein sequence ID" value="MFD1543735.1"/>
    <property type="molecule type" value="Genomic_DNA"/>
</dbReference>
<feature type="domain" description="3-hydroxyisobutyrate dehydrogenase-like NAD-binding" evidence="5">
    <location>
        <begin position="159"/>
        <end position="267"/>
    </location>
</feature>
<keyword evidence="7" id="KW-1185">Reference proteome</keyword>
<protein>
    <submittedName>
        <fullName evidence="6">NAD(P)-dependent oxidoreductase</fullName>
        <ecNumber evidence="6">1.1.-.-</ecNumber>
    </submittedName>
</protein>
<name>A0ABW4GM81_9ACTN</name>
<dbReference type="EC" id="1.1.-.-" evidence="6"/>
<accession>A0ABW4GM81</accession>
<dbReference type="GO" id="GO:0016491">
    <property type="term" value="F:oxidoreductase activity"/>
    <property type="evidence" value="ECO:0007669"/>
    <property type="project" value="UniProtKB-KW"/>
</dbReference>
<proteinExistence type="inferred from homology"/>
<evidence type="ECO:0000256" key="3">
    <source>
        <dbReference type="ARBA" id="ARBA00023027"/>
    </source>
</evidence>
<dbReference type="PANTHER" id="PTHR43060:SF15">
    <property type="entry name" value="3-HYDROXYISOBUTYRATE DEHYDROGENASE-LIKE 1, MITOCHONDRIAL-RELATED"/>
    <property type="match status" value="1"/>
</dbReference>
<evidence type="ECO:0000256" key="1">
    <source>
        <dbReference type="ARBA" id="ARBA00009080"/>
    </source>
</evidence>
<evidence type="ECO:0000259" key="5">
    <source>
        <dbReference type="Pfam" id="PF14833"/>
    </source>
</evidence>
<evidence type="ECO:0000313" key="7">
    <source>
        <dbReference type="Proteomes" id="UP001597097"/>
    </source>
</evidence>
<evidence type="ECO:0000259" key="4">
    <source>
        <dbReference type="Pfam" id="PF03446"/>
    </source>
</evidence>
<gene>
    <name evidence="6" type="ORF">ACFSJ0_42295</name>
</gene>
<comment type="caution">
    <text evidence="6">The sequence shown here is derived from an EMBL/GenBank/DDBJ whole genome shotgun (WGS) entry which is preliminary data.</text>
</comment>
<evidence type="ECO:0000313" key="6">
    <source>
        <dbReference type="EMBL" id="MFD1543735.1"/>
    </source>
</evidence>
<evidence type="ECO:0000256" key="2">
    <source>
        <dbReference type="ARBA" id="ARBA00023002"/>
    </source>
</evidence>
<feature type="domain" description="6-phosphogluconate dehydrogenase NADP-binding" evidence="4">
    <location>
        <begin position="3"/>
        <end position="156"/>
    </location>
</feature>
<sequence>MTYGFAGLGQMGAPMARHLIGLGLTVYDTRPEAMAPLVEAGARAAADVGELAAASRFVSVMVRDDDQVHEVVSGLLPAAEPGTVIAVHSTIRPGTAVELAGLAAPYGIEVVDAPVSGGFMGAEAGTLAVMVGGGDGAFARCEQPFGAWADLVLHVGPVGAGTRAKLARNLLHFVAFAAAAEAQRLAEASGVSLRRLGRVVRHSDAVTGGPGAIMLRATTAPLDEDDPLYGIMRHVLALGEKDLDLALELARDLGVDTPLAELARDRLADGLGLLRKEIP</sequence>
<dbReference type="InterPro" id="IPR006115">
    <property type="entry name" value="6PGDH_NADP-bd"/>
</dbReference>
<dbReference type="InterPro" id="IPR029154">
    <property type="entry name" value="HIBADH-like_NADP-bd"/>
</dbReference>
<dbReference type="InterPro" id="IPR015815">
    <property type="entry name" value="HIBADH-related"/>
</dbReference>
<keyword evidence="3" id="KW-0520">NAD</keyword>
<dbReference type="Pfam" id="PF03446">
    <property type="entry name" value="NAD_binding_2"/>
    <property type="match status" value="1"/>
</dbReference>
<reference evidence="7" key="1">
    <citation type="journal article" date="2019" name="Int. J. Syst. Evol. Microbiol.">
        <title>The Global Catalogue of Microorganisms (GCM) 10K type strain sequencing project: providing services to taxonomists for standard genome sequencing and annotation.</title>
        <authorList>
            <consortium name="The Broad Institute Genomics Platform"/>
            <consortium name="The Broad Institute Genome Sequencing Center for Infectious Disease"/>
            <person name="Wu L."/>
            <person name="Ma J."/>
        </authorList>
    </citation>
    <scope>NUCLEOTIDE SEQUENCE [LARGE SCALE GENOMIC DNA]</scope>
    <source>
        <strain evidence="7">CGMCC 1.15399</strain>
    </source>
</reference>
<keyword evidence="2 6" id="KW-0560">Oxidoreductase</keyword>
<dbReference type="Proteomes" id="UP001597097">
    <property type="component" value="Unassembled WGS sequence"/>
</dbReference>
<dbReference type="RefSeq" id="WP_219539626.1">
    <property type="nucleotide sequence ID" value="NZ_JAHKRM010000068.1"/>
</dbReference>
<comment type="similarity">
    <text evidence="1">Belongs to the HIBADH-related family.</text>
</comment>
<dbReference type="Pfam" id="PF14833">
    <property type="entry name" value="NAD_binding_11"/>
    <property type="match status" value="1"/>
</dbReference>
<organism evidence="6 7">
    <name type="scientific">Nonomuraea guangzhouensis</name>
    <dbReference type="NCBI Taxonomy" id="1291555"/>
    <lineage>
        <taxon>Bacteria</taxon>
        <taxon>Bacillati</taxon>
        <taxon>Actinomycetota</taxon>
        <taxon>Actinomycetes</taxon>
        <taxon>Streptosporangiales</taxon>
        <taxon>Streptosporangiaceae</taxon>
        <taxon>Nonomuraea</taxon>
    </lineage>
</organism>
<dbReference type="PIRSF" id="PIRSF000103">
    <property type="entry name" value="HIBADH"/>
    <property type="match status" value="1"/>
</dbReference>
<dbReference type="PANTHER" id="PTHR43060">
    <property type="entry name" value="3-HYDROXYISOBUTYRATE DEHYDROGENASE-LIKE 1, MITOCHONDRIAL-RELATED"/>
    <property type="match status" value="1"/>
</dbReference>